<dbReference type="GO" id="GO:0004519">
    <property type="term" value="F:endonuclease activity"/>
    <property type="evidence" value="ECO:0007669"/>
    <property type="project" value="UniProtKB-KW"/>
</dbReference>
<keyword evidence="2" id="KW-0680">Restriction system</keyword>
<evidence type="ECO:0000256" key="3">
    <source>
        <dbReference type="ARBA" id="ARBA00023125"/>
    </source>
</evidence>
<dbReference type="InterPro" id="IPR044946">
    <property type="entry name" value="Restrct_endonuc_typeI_TRD_sf"/>
</dbReference>
<dbReference type="RefSeq" id="WP_036443650.1">
    <property type="nucleotide sequence ID" value="NZ_JAQRAR010000019.1"/>
</dbReference>
<dbReference type="Pfam" id="PF01420">
    <property type="entry name" value="Methylase_S"/>
    <property type="match status" value="1"/>
</dbReference>
<dbReference type="AlphaFoldDB" id="A0AAP4AKY1"/>
<accession>A0AAP4AKY1</accession>
<evidence type="ECO:0000256" key="2">
    <source>
        <dbReference type="ARBA" id="ARBA00022747"/>
    </source>
</evidence>
<dbReference type="GO" id="GO:0016787">
    <property type="term" value="F:hydrolase activity"/>
    <property type="evidence" value="ECO:0007669"/>
    <property type="project" value="UniProtKB-KW"/>
</dbReference>
<reference evidence="5" key="1">
    <citation type="submission" date="2023-04" db="EMBL/GenBank/DDBJ databases">
        <title>Genomes of recent Mycoplasma hyosynoviae isolates 2023.</title>
        <authorList>
            <person name="Spergser J."/>
        </authorList>
    </citation>
    <scope>NUCLEOTIDE SEQUENCE</scope>
    <source>
        <strain evidence="5">SN1J23N</strain>
    </source>
</reference>
<keyword evidence="3" id="KW-0238">DNA-binding</keyword>
<dbReference type="EC" id="3.1.21.-" evidence="5"/>
<evidence type="ECO:0000313" key="5">
    <source>
        <dbReference type="EMBL" id="MDI3048221.1"/>
    </source>
</evidence>
<name>A0AAP4AKY1_9BACT</name>
<dbReference type="EMBL" id="JASBCP010000006">
    <property type="protein sequence ID" value="MDI3048221.1"/>
    <property type="molecule type" value="Genomic_DNA"/>
</dbReference>
<evidence type="ECO:0000256" key="1">
    <source>
        <dbReference type="ARBA" id="ARBA00010923"/>
    </source>
</evidence>
<dbReference type="Gene3D" id="3.90.220.20">
    <property type="entry name" value="DNA methylase specificity domains"/>
    <property type="match status" value="1"/>
</dbReference>
<dbReference type="SUPFAM" id="SSF116734">
    <property type="entry name" value="DNA methylase specificity domain"/>
    <property type="match status" value="1"/>
</dbReference>
<protein>
    <submittedName>
        <fullName evidence="5">Restriction endonuclease subunit S</fullName>
        <ecNumber evidence="5">3.1.21.-</ecNumber>
    </submittedName>
</protein>
<evidence type="ECO:0000259" key="4">
    <source>
        <dbReference type="Pfam" id="PF01420"/>
    </source>
</evidence>
<organism evidence="5 6">
    <name type="scientific">Metamycoplasma hyosynoviae</name>
    <dbReference type="NCBI Taxonomy" id="29559"/>
    <lineage>
        <taxon>Bacteria</taxon>
        <taxon>Bacillati</taxon>
        <taxon>Mycoplasmatota</taxon>
        <taxon>Mycoplasmoidales</taxon>
        <taxon>Metamycoplasmataceae</taxon>
        <taxon>Metamycoplasma</taxon>
    </lineage>
</organism>
<comment type="caution">
    <text evidence="5">The sequence shown here is derived from an EMBL/GenBank/DDBJ whole genome shotgun (WGS) entry which is preliminary data.</text>
</comment>
<dbReference type="PANTHER" id="PTHR30408">
    <property type="entry name" value="TYPE-1 RESTRICTION ENZYME ECOKI SPECIFICITY PROTEIN"/>
    <property type="match status" value="1"/>
</dbReference>
<feature type="domain" description="Type I restriction modification DNA specificity" evidence="4">
    <location>
        <begin position="19"/>
        <end position="178"/>
    </location>
</feature>
<gene>
    <name evidence="5" type="ORF">QJ129_03015</name>
</gene>
<dbReference type="GO" id="GO:0003677">
    <property type="term" value="F:DNA binding"/>
    <property type="evidence" value="ECO:0007669"/>
    <property type="project" value="UniProtKB-KW"/>
</dbReference>
<sequence>MPENKTKPEIRFKGFTYAWEHHKIKDIFSITRGFVLPITMVVEDKTDIMKYPVYSSQTQNLGLLGYYHDYLYENAITWTTDGANAGTVNYREGKFYCTNVCGVLLEKEIKPNQMISEALNNVAKNYVSYVGNPKLMNNVMANIEIMIPKSNEERKNISILFKNLDKIIALHQCKCEKLQTIKKSLLGKMFC</sequence>
<proteinExistence type="inferred from homology"/>
<comment type="similarity">
    <text evidence="1">Belongs to the type-I restriction system S methylase family.</text>
</comment>
<keyword evidence="5" id="KW-0255">Endonuclease</keyword>
<evidence type="ECO:0000313" key="6">
    <source>
        <dbReference type="Proteomes" id="UP001233782"/>
    </source>
</evidence>
<dbReference type="Proteomes" id="UP001233782">
    <property type="component" value="Unassembled WGS sequence"/>
</dbReference>
<dbReference type="PANTHER" id="PTHR30408:SF13">
    <property type="entry name" value="TYPE I RESTRICTION ENZYME HINDI SPECIFICITY SUBUNIT"/>
    <property type="match status" value="1"/>
</dbReference>
<dbReference type="GO" id="GO:0009307">
    <property type="term" value="P:DNA restriction-modification system"/>
    <property type="evidence" value="ECO:0007669"/>
    <property type="project" value="UniProtKB-KW"/>
</dbReference>
<keyword evidence="5" id="KW-0540">Nuclease</keyword>
<keyword evidence="5" id="KW-0378">Hydrolase</keyword>
<dbReference type="CDD" id="cd17255">
    <property type="entry name" value="RMtype1_S_Fco49512ORF2615P-TRD2-CR2_like"/>
    <property type="match status" value="1"/>
</dbReference>
<dbReference type="InterPro" id="IPR000055">
    <property type="entry name" value="Restrct_endonuc_typeI_TRD"/>
</dbReference>
<dbReference type="InterPro" id="IPR052021">
    <property type="entry name" value="Type-I_RS_S_subunit"/>
</dbReference>